<dbReference type="GO" id="GO:0003677">
    <property type="term" value="F:DNA binding"/>
    <property type="evidence" value="ECO:0007669"/>
    <property type="project" value="UniProtKB-KW"/>
</dbReference>
<evidence type="ECO:0008006" key="13">
    <source>
        <dbReference type="Google" id="ProtNLM"/>
    </source>
</evidence>
<evidence type="ECO:0000256" key="1">
    <source>
        <dbReference type="ARBA" id="ARBA00008798"/>
    </source>
</evidence>
<evidence type="ECO:0000256" key="2">
    <source>
        <dbReference type="ARBA" id="ARBA00022478"/>
    </source>
</evidence>
<reference evidence="11 12" key="1">
    <citation type="journal article" date="2014" name="Antonie Van Leeuwenhoek">
        <title>Fictibacillus enclensis sp. nov., isolated from marine sediment.</title>
        <authorList>
            <person name="Dastager S.G."/>
            <person name="Mawlankar R."/>
            <person name="Srinivasan K."/>
            <person name="Tang S.K."/>
            <person name="Lee J.C."/>
            <person name="Ramana V.V."/>
            <person name="Shouche Y.S."/>
        </authorList>
    </citation>
    <scope>NUCLEOTIDE SEQUENCE [LARGE SCALE GENOMIC DNA]</scope>
    <source>
        <strain evidence="11 12">NIO-1003</strain>
    </source>
</reference>
<evidence type="ECO:0000256" key="8">
    <source>
        <dbReference type="ARBA" id="ARBA00023163"/>
    </source>
</evidence>
<keyword evidence="5" id="KW-0805">Transcription regulation</keyword>
<dbReference type="GO" id="GO:0000428">
    <property type="term" value="C:DNA-directed RNA polymerase complex"/>
    <property type="evidence" value="ECO:0007669"/>
    <property type="project" value="UniProtKB-KW"/>
</dbReference>
<dbReference type="InterPro" id="IPR007046">
    <property type="entry name" value="RNA_pol_sigma_54_core-bd"/>
</dbReference>
<dbReference type="InterPro" id="IPR007634">
    <property type="entry name" value="RNA_pol_sigma_54_DNA-bd"/>
</dbReference>
<gene>
    <name evidence="11" type="ORF">AS030_11505</name>
</gene>
<dbReference type="GO" id="GO:0016987">
    <property type="term" value="F:sigma factor activity"/>
    <property type="evidence" value="ECO:0007669"/>
    <property type="project" value="UniProtKB-KW"/>
</dbReference>
<dbReference type="PANTHER" id="PTHR32248">
    <property type="entry name" value="RNA POLYMERASE SIGMA-54 FACTOR"/>
    <property type="match status" value="1"/>
</dbReference>
<evidence type="ECO:0000259" key="10">
    <source>
        <dbReference type="Pfam" id="PF04963"/>
    </source>
</evidence>
<keyword evidence="4" id="KW-0548">Nucleotidyltransferase</keyword>
<dbReference type="PROSITE" id="PS00717">
    <property type="entry name" value="SIGMA54_1"/>
    <property type="match status" value="1"/>
</dbReference>
<dbReference type="Gene3D" id="1.10.10.1330">
    <property type="entry name" value="RNA polymerase sigma-54 factor, core-binding domain"/>
    <property type="match status" value="1"/>
</dbReference>
<organism evidence="11 12">
    <name type="scientific">Fictibacillus enclensis</name>
    <dbReference type="NCBI Taxonomy" id="1017270"/>
    <lineage>
        <taxon>Bacteria</taxon>
        <taxon>Bacillati</taxon>
        <taxon>Bacillota</taxon>
        <taxon>Bacilli</taxon>
        <taxon>Bacillales</taxon>
        <taxon>Fictibacillaceae</taxon>
        <taxon>Fictibacillus</taxon>
    </lineage>
</organism>
<evidence type="ECO:0000256" key="4">
    <source>
        <dbReference type="ARBA" id="ARBA00022695"/>
    </source>
</evidence>
<dbReference type="InterPro" id="IPR038709">
    <property type="entry name" value="RpoN_core-bd_sf"/>
</dbReference>
<sequence>MELGLFQQQNLSLVMTAELRQAIAILQYPCYELSRFLQEQAVENPLIELSESSAVFEKSKKKALQKDRSHQDADIIGRMQPAELTMHDHLLHQVLDMPIPENQAAVVRYLILNIDEAGYLDITKEEMLERFTIPSALFHECIDWLHQLEPAGIGARNLRECLILQMKALGMSEYDLPYQVADHYLDLLAERKLRQIASLLAVTVQEAEQAADFIQSLDPKPGRKLSQPSDMGYLYPDLSVTENNGSYSLAVNEQFIPKIRLNEGYADLLQTKAGGAAQYLQEHFQKLQWLQKSLEQRKNTLIMIAKEIVSAQQRFLKWGPEHLVPMTLKEVADRIGMHESTVSRAVKNKVIQTPRGAFELKYFFTAKIETVGGENASAQTAKLAIKKLVDSEDKAKPLSDQAIAEKLISEKGLSISRRTVAKYREELNIPSSSKRKRYS</sequence>
<dbReference type="PROSITE" id="PS00718">
    <property type="entry name" value="SIGMA54_2"/>
    <property type="match status" value="1"/>
</dbReference>
<dbReference type="EMBL" id="LNQN01000002">
    <property type="protein sequence ID" value="KSU83203.1"/>
    <property type="molecule type" value="Genomic_DNA"/>
</dbReference>
<dbReference type="Pfam" id="PF04552">
    <property type="entry name" value="Sigma54_DBD"/>
    <property type="match status" value="1"/>
</dbReference>
<dbReference type="Gene3D" id="1.10.10.60">
    <property type="entry name" value="Homeodomain-like"/>
    <property type="match status" value="1"/>
</dbReference>
<accession>A0A0V8J871</accession>
<dbReference type="OrthoDB" id="9814402at2"/>
<evidence type="ECO:0000259" key="9">
    <source>
        <dbReference type="Pfam" id="PF04552"/>
    </source>
</evidence>
<keyword evidence="6" id="KW-0731">Sigma factor</keyword>
<dbReference type="GO" id="GO:0001216">
    <property type="term" value="F:DNA-binding transcription activator activity"/>
    <property type="evidence" value="ECO:0007669"/>
    <property type="project" value="InterPro"/>
</dbReference>
<protein>
    <recommendedName>
        <fullName evidence="13">RNA polymerase sigma-54 factor</fullName>
    </recommendedName>
</protein>
<evidence type="ECO:0000313" key="12">
    <source>
        <dbReference type="Proteomes" id="UP000054099"/>
    </source>
</evidence>
<feature type="domain" description="RNA polymerase sigma factor 54 DNA-binding" evidence="9">
    <location>
        <begin position="278"/>
        <end position="437"/>
    </location>
</feature>
<keyword evidence="3" id="KW-0808">Transferase</keyword>
<evidence type="ECO:0000256" key="3">
    <source>
        <dbReference type="ARBA" id="ARBA00022679"/>
    </source>
</evidence>
<dbReference type="GO" id="GO:0006352">
    <property type="term" value="P:DNA-templated transcription initiation"/>
    <property type="evidence" value="ECO:0007669"/>
    <property type="project" value="InterPro"/>
</dbReference>
<dbReference type="AlphaFoldDB" id="A0A0V8J871"/>
<evidence type="ECO:0000256" key="7">
    <source>
        <dbReference type="ARBA" id="ARBA00023125"/>
    </source>
</evidence>
<comment type="caution">
    <text evidence="11">The sequence shown here is derived from an EMBL/GenBank/DDBJ whole genome shotgun (WGS) entry which is preliminary data.</text>
</comment>
<dbReference type="Pfam" id="PF04963">
    <property type="entry name" value="Sigma54_CBD"/>
    <property type="match status" value="1"/>
</dbReference>
<comment type="similarity">
    <text evidence="1">Belongs to the sigma-54 factor family.</text>
</comment>
<proteinExistence type="inferred from homology"/>
<feature type="domain" description="RNA polymerase sigma factor 54 core-binding" evidence="10">
    <location>
        <begin position="82"/>
        <end position="265"/>
    </location>
</feature>
<dbReference type="PROSITE" id="PS50044">
    <property type="entry name" value="SIGMA54_3"/>
    <property type="match status" value="1"/>
</dbReference>
<dbReference type="GO" id="GO:0016779">
    <property type="term" value="F:nucleotidyltransferase activity"/>
    <property type="evidence" value="ECO:0007669"/>
    <property type="project" value="UniProtKB-KW"/>
</dbReference>
<dbReference type="PANTHER" id="PTHR32248:SF4">
    <property type="entry name" value="RNA POLYMERASE SIGMA-54 FACTOR"/>
    <property type="match status" value="1"/>
</dbReference>
<dbReference type="PRINTS" id="PR00045">
    <property type="entry name" value="SIGMA54FCT"/>
</dbReference>
<dbReference type="NCBIfam" id="TIGR02395">
    <property type="entry name" value="rpoN_sigma"/>
    <property type="match status" value="1"/>
</dbReference>
<dbReference type="InterPro" id="IPR000394">
    <property type="entry name" value="RNA_pol_sigma_54"/>
</dbReference>
<name>A0A0V8J871_9BACL</name>
<evidence type="ECO:0000313" key="11">
    <source>
        <dbReference type="EMBL" id="KSU83203.1"/>
    </source>
</evidence>
<evidence type="ECO:0000256" key="6">
    <source>
        <dbReference type="ARBA" id="ARBA00023082"/>
    </source>
</evidence>
<keyword evidence="12" id="KW-1185">Reference proteome</keyword>
<dbReference type="Pfam" id="PF00309">
    <property type="entry name" value="Sigma54_AID"/>
    <property type="match status" value="1"/>
</dbReference>
<dbReference type="PIRSF" id="PIRSF000774">
    <property type="entry name" value="RpoN"/>
    <property type="match status" value="1"/>
</dbReference>
<keyword evidence="2" id="KW-0240">DNA-directed RNA polymerase</keyword>
<evidence type="ECO:0000256" key="5">
    <source>
        <dbReference type="ARBA" id="ARBA00023015"/>
    </source>
</evidence>
<dbReference type="RefSeq" id="WP_061971999.1">
    <property type="nucleotide sequence ID" value="NZ_FMAV01000002.1"/>
</dbReference>
<keyword evidence="8" id="KW-0804">Transcription</keyword>
<dbReference type="Proteomes" id="UP000054099">
    <property type="component" value="Unassembled WGS sequence"/>
</dbReference>
<keyword evidence="7" id="KW-0238">DNA-binding</keyword>